<keyword evidence="1" id="KW-0812">Transmembrane</keyword>
<evidence type="ECO:0000313" key="2">
    <source>
        <dbReference type="EMBL" id="SUZ65979.1"/>
    </source>
</evidence>
<evidence type="ECO:0000256" key="1">
    <source>
        <dbReference type="SAM" id="Phobius"/>
    </source>
</evidence>
<dbReference type="AlphaFoldDB" id="A0A381PIP9"/>
<keyword evidence="1" id="KW-0472">Membrane</keyword>
<feature type="transmembrane region" description="Helical" evidence="1">
    <location>
        <begin position="221"/>
        <end position="245"/>
    </location>
</feature>
<organism evidence="2">
    <name type="scientific">marine metagenome</name>
    <dbReference type="NCBI Taxonomy" id="408172"/>
    <lineage>
        <taxon>unclassified sequences</taxon>
        <taxon>metagenomes</taxon>
        <taxon>ecological metagenomes</taxon>
    </lineage>
</organism>
<feature type="transmembrane region" description="Helical" evidence="1">
    <location>
        <begin position="100"/>
        <end position="126"/>
    </location>
</feature>
<feature type="transmembrane region" description="Helical" evidence="1">
    <location>
        <begin position="162"/>
        <end position="178"/>
    </location>
</feature>
<reference evidence="2" key="1">
    <citation type="submission" date="2018-05" db="EMBL/GenBank/DDBJ databases">
        <authorList>
            <person name="Lanie J.A."/>
            <person name="Ng W.-L."/>
            <person name="Kazmierczak K.M."/>
            <person name="Andrzejewski T.M."/>
            <person name="Davidsen T.M."/>
            <person name="Wayne K.J."/>
            <person name="Tettelin H."/>
            <person name="Glass J.I."/>
            <person name="Rusch D."/>
            <person name="Podicherti R."/>
            <person name="Tsui H.-C.T."/>
            <person name="Winkler M.E."/>
        </authorList>
    </citation>
    <scope>NUCLEOTIDE SEQUENCE</scope>
</reference>
<evidence type="ECO:0008006" key="3">
    <source>
        <dbReference type="Google" id="ProtNLM"/>
    </source>
</evidence>
<keyword evidence="1" id="KW-1133">Transmembrane helix</keyword>
<gene>
    <name evidence="2" type="ORF">METZ01_LOCUS18833</name>
</gene>
<name>A0A381PIP9_9ZZZZ</name>
<protein>
    <recommendedName>
        <fullName evidence="3">Glycosyl transferase family 4</fullName>
    </recommendedName>
</protein>
<feature type="transmembrane region" description="Helical" evidence="1">
    <location>
        <begin position="132"/>
        <end position="150"/>
    </location>
</feature>
<dbReference type="EMBL" id="UINC01000972">
    <property type="protein sequence ID" value="SUZ65979.1"/>
    <property type="molecule type" value="Genomic_DNA"/>
</dbReference>
<sequence>VALVGALLCWGRLGLSLSKPQWEKENYRGRLVVGVSGVFIVLIEILIIGNLYWGFSDSLDGTHAVAVLILVAAFGLLGWVDDTRAEETGGGFRGHLGSVISDGVLSTGILKLVGGILVSFGAVLLADASDGLVGLARSAAIVALGANLLNLFDRAPARSSKVAVLWFVILVVSVVIWGDSYSPLHLVWASGVVGASVGLAPSELMERHMQGDIGVNATGAVLGFSTILVGSSLAQWVTLCVLAALNLMSEGTSFSQVIAHNPALDRLDRLGAQHRRT</sequence>
<feature type="transmembrane region" description="Helical" evidence="1">
    <location>
        <begin position="61"/>
        <end position="80"/>
    </location>
</feature>
<feature type="non-terminal residue" evidence="2">
    <location>
        <position position="1"/>
    </location>
</feature>
<accession>A0A381PIP9</accession>
<feature type="transmembrane region" description="Helical" evidence="1">
    <location>
        <begin position="31"/>
        <end position="55"/>
    </location>
</feature>
<proteinExistence type="predicted"/>